<proteinExistence type="predicted"/>
<evidence type="ECO:0000313" key="3">
    <source>
        <dbReference type="EMBL" id="MBO3275169.1"/>
    </source>
</evidence>
<keyword evidence="4" id="KW-1185">Reference proteome</keyword>
<evidence type="ECO:0000313" key="4">
    <source>
        <dbReference type="Proteomes" id="UP000669060"/>
    </source>
</evidence>
<reference evidence="3 4" key="1">
    <citation type="submission" date="2020-12" db="EMBL/GenBank/DDBJ databases">
        <title>Pseudomonas schmalbachii sp. nov. isolated from millipede gut.</title>
        <authorList>
            <person name="Shelomi M."/>
        </authorList>
    </citation>
    <scope>NUCLEOTIDE SEQUENCE [LARGE SCALE GENOMIC DNA]</scope>
    <source>
        <strain evidence="3 4">Milli4</strain>
    </source>
</reference>
<evidence type="ECO:0000259" key="2">
    <source>
        <dbReference type="Pfam" id="PF13590"/>
    </source>
</evidence>
<dbReference type="Gene3D" id="3.30.160.670">
    <property type="match status" value="1"/>
</dbReference>
<accession>A0ABS3TND1</accession>
<protein>
    <submittedName>
        <fullName evidence="3">DUF4136 domain-containing protein</fullName>
    </submittedName>
</protein>
<sequence>MPRQSILLPLFLALAACQAGNPYTAQSLPYPPAPAAAANPALDPGSYPAAPLDYGQYRSWNWSGTADVAGTYGTPLQDAVSQQLDQLGLRPARPGNAPDLQVSAEAHNEQRTRQVTDYYSASYGYYGWHDPWYGYGAAIPVTRTYNVVVGVLRIDLLDARNGQRVWSGSAEFDASGSQREQGAALREAARQALAGYPPY</sequence>
<keyword evidence="1" id="KW-0732">Signal</keyword>
<dbReference type="InterPro" id="IPR025411">
    <property type="entry name" value="DUF4136"/>
</dbReference>
<evidence type="ECO:0000256" key="1">
    <source>
        <dbReference type="SAM" id="SignalP"/>
    </source>
</evidence>
<dbReference type="EMBL" id="JAELYA010000002">
    <property type="protein sequence ID" value="MBO3275169.1"/>
    <property type="molecule type" value="Genomic_DNA"/>
</dbReference>
<gene>
    <name evidence="3" type="ORF">JFY56_08030</name>
</gene>
<comment type="caution">
    <text evidence="3">The sequence shown here is derived from an EMBL/GenBank/DDBJ whole genome shotgun (WGS) entry which is preliminary data.</text>
</comment>
<organism evidence="3 4">
    <name type="scientific">Pseudomonas schmalbachii</name>
    <dbReference type="NCBI Taxonomy" id="2816993"/>
    <lineage>
        <taxon>Bacteria</taxon>
        <taxon>Pseudomonadati</taxon>
        <taxon>Pseudomonadota</taxon>
        <taxon>Gammaproteobacteria</taxon>
        <taxon>Pseudomonadales</taxon>
        <taxon>Pseudomonadaceae</taxon>
        <taxon>Pseudomonas</taxon>
    </lineage>
</organism>
<feature type="domain" description="DUF4136" evidence="2">
    <location>
        <begin position="53"/>
        <end position="198"/>
    </location>
</feature>
<dbReference type="Pfam" id="PF13590">
    <property type="entry name" value="DUF4136"/>
    <property type="match status" value="1"/>
</dbReference>
<name>A0ABS3TND1_9PSED</name>
<dbReference type="Proteomes" id="UP000669060">
    <property type="component" value="Unassembled WGS sequence"/>
</dbReference>
<feature type="signal peptide" evidence="1">
    <location>
        <begin position="1"/>
        <end position="19"/>
    </location>
</feature>
<feature type="chain" id="PRO_5047526459" evidence="1">
    <location>
        <begin position="20"/>
        <end position="199"/>
    </location>
</feature>
<dbReference type="PROSITE" id="PS51257">
    <property type="entry name" value="PROKAR_LIPOPROTEIN"/>
    <property type="match status" value="1"/>
</dbReference>
<dbReference type="RefSeq" id="WP_208313006.1">
    <property type="nucleotide sequence ID" value="NZ_JAELYA010000002.1"/>
</dbReference>